<dbReference type="RefSeq" id="WP_118234529.1">
    <property type="nucleotide sequence ID" value="NZ_QRHL01000018.1"/>
</dbReference>
<comment type="caution">
    <text evidence="3">The sequence shown here is derived from an EMBL/GenBank/DDBJ whole genome shotgun (WGS) entry which is preliminary data.</text>
</comment>
<protein>
    <submittedName>
        <fullName evidence="3">Baseplate J protein</fullName>
    </submittedName>
</protein>
<dbReference type="Proteomes" id="UP000284676">
    <property type="component" value="Unassembled WGS sequence"/>
</dbReference>
<reference evidence="3 4" key="1">
    <citation type="submission" date="2018-08" db="EMBL/GenBank/DDBJ databases">
        <title>A genome reference for cultivated species of the human gut microbiota.</title>
        <authorList>
            <person name="Zou Y."/>
            <person name="Xue W."/>
            <person name="Luo G."/>
        </authorList>
    </citation>
    <scope>NUCLEOTIDE SEQUENCE [LARGE SCALE GENOMIC DNA]</scope>
    <source>
        <strain evidence="3 4">AM25-1</strain>
    </source>
</reference>
<dbReference type="PIRSF" id="PIRSF020481">
    <property type="entry name" value="BAP"/>
    <property type="match status" value="1"/>
</dbReference>
<evidence type="ECO:0000313" key="4">
    <source>
        <dbReference type="Proteomes" id="UP000284676"/>
    </source>
</evidence>
<gene>
    <name evidence="3" type="ORF">DW663_09125</name>
</gene>
<proteinExistence type="predicted"/>
<name>A0A414PRE8_FUSMR</name>
<sequence length="368" mass="41080">MSNVLKFVDVNTTSLFENFKLGYEEIMGVTVKEGDPINDFISWVTYIFSVVQNNINYTGKMNLLRYSEGLYLEAIGELVGVNRITSTGAKAKIKYTFGKIFPSVVTIPKGHKIAAGNLYFELDEAIELKIGERETYGTVTCITPGIIGNNISIGDINTVVDAIAYLNKVENITISAGGSDEETDEQLRERIRLKPTSFSTAGPIAAYKYYTLTAYPDIYDTYIYTPLESPGVVKVIPLLKGGTIPQQEILETIENLLADGNIRPFTDKVEVIAPTAEEYNINVNWWLSKDEDISIVTDNVNKAIEEFKSWQKEKLGRDINPNKLVQLLINAGVKRVEIIEPIFTKIDKTKVAQESESITISYKGVEDE</sequence>
<organism evidence="3 4">
    <name type="scientific">Fusobacterium mortiferum</name>
    <dbReference type="NCBI Taxonomy" id="850"/>
    <lineage>
        <taxon>Bacteria</taxon>
        <taxon>Fusobacteriati</taxon>
        <taxon>Fusobacteriota</taxon>
        <taxon>Fusobacteriia</taxon>
        <taxon>Fusobacteriales</taxon>
        <taxon>Fusobacteriaceae</taxon>
        <taxon>Fusobacterium</taxon>
    </lineage>
</organism>
<evidence type="ECO:0000259" key="2">
    <source>
        <dbReference type="Pfam" id="PF26078"/>
    </source>
</evidence>
<evidence type="ECO:0000313" key="3">
    <source>
        <dbReference type="EMBL" id="RHF71071.1"/>
    </source>
</evidence>
<accession>A0A414PRE8</accession>
<dbReference type="InterPro" id="IPR014507">
    <property type="entry name" value="Baseplate_assembly_J_pred"/>
</dbReference>
<feature type="domain" description="Baseplate J-like central" evidence="2">
    <location>
        <begin position="199"/>
        <end position="273"/>
    </location>
</feature>
<dbReference type="Pfam" id="PF26078">
    <property type="entry name" value="Baseplate_J_M"/>
    <property type="match status" value="1"/>
</dbReference>
<feature type="domain" description="Baseplate protein J-like barrel" evidence="1">
    <location>
        <begin position="105"/>
        <end position="178"/>
    </location>
</feature>
<evidence type="ECO:0000259" key="1">
    <source>
        <dbReference type="Pfam" id="PF04865"/>
    </source>
</evidence>
<dbReference type="Pfam" id="PF04865">
    <property type="entry name" value="Baseplate_J"/>
    <property type="match status" value="1"/>
</dbReference>
<dbReference type="InterPro" id="IPR006949">
    <property type="entry name" value="Barrel_Baseplate_J-like"/>
</dbReference>
<dbReference type="EMBL" id="QRHL01000018">
    <property type="protein sequence ID" value="RHF71071.1"/>
    <property type="molecule type" value="Genomic_DNA"/>
</dbReference>
<dbReference type="AlphaFoldDB" id="A0A414PRE8"/>
<dbReference type="InterPro" id="IPR058531">
    <property type="entry name" value="Baseplate_J_M"/>
</dbReference>